<organism evidence="2 3">
    <name type="scientific">Vibrio atlanticus</name>
    <dbReference type="NCBI Taxonomy" id="693153"/>
    <lineage>
        <taxon>Bacteria</taxon>
        <taxon>Pseudomonadati</taxon>
        <taxon>Pseudomonadota</taxon>
        <taxon>Gammaproteobacteria</taxon>
        <taxon>Vibrionales</taxon>
        <taxon>Vibrionaceae</taxon>
        <taxon>Vibrio</taxon>
    </lineage>
</organism>
<gene>
    <name evidence="2" type="ORF">VAT7223_01742</name>
</gene>
<name>A0A1C3IQA8_9VIBR</name>
<evidence type="ECO:0000259" key="1">
    <source>
        <dbReference type="Pfam" id="PF18551"/>
    </source>
</evidence>
<dbReference type="InterPro" id="IPR040572">
    <property type="entry name" value="TackOD1"/>
</dbReference>
<dbReference type="AlphaFoldDB" id="A0A1C3IQA8"/>
<evidence type="ECO:0000313" key="3">
    <source>
        <dbReference type="Proteomes" id="UP000092876"/>
    </source>
</evidence>
<dbReference type="Pfam" id="PF18551">
    <property type="entry name" value="TackOD1"/>
    <property type="match status" value="1"/>
</dbReference>
<dbReference type="EMBL" id="FLQP01000022">
    <property type="protein sequence ID" value="SBS63595.1"/>
    <property type="molecule type" value="Genomic_DNA"/>
</dbReference>
<protein>
    <recommendedName>
        <fullName evidence="1">Thaumarchaeal output domain-containing protein</fullName>
    </recommendedName>
</protein>
<reference evidence="3" key="1">
    <citation type="submission" date="2016-06" db="EMBL/GenBank/DDBJ databases">
        <authorList>
            <person name="Rodrigo-Torres Lidia"/>
            <person name="Arahal R.David."/>
        </authorList>
    </citation>
    <scope>NUCLEOTIDE SEQUENCE [LARGE SCALE GENOMIC DNA]</scope>
    <source>
        <strain evidence="3">CECT 7223</strain>
    </source>
</reference>
<dbReference type="Proteomes" id="UP000092876">
    <property type="component" value="Unassembled WGS sequence"/>
</dbReference>
<sequence length="451" mass="51334">MKDKLKIYCLGTPTLETRESFELVPVSDINQLPELLGGVIVLNGDLSSQDDVMSQLHRSRKFWSWKIYVLDDSALSECLSDGTLNPESVEEEVIQHRRTLESIIDSSDTLDPLVGWLGLDQTRRLSPHKYLSHKSIYSYPLVELYYPELSSTYRFVLSETKRDTFEIEDLIDRVRVCHECASAHLNYIEACPSCKDIDITERTSLHCFTCGHVAEQGLFKRNQKLECPKCLTQLRHIGVDYDRPLETHTCNSCSHSFSEAETLASCFECGTKNDISKLVVRKIYSLKLGVQGEYIFRHGVKLSAPELTLSGKVDGGYFSNLLSWVNRIALRHEEEHLLLGLHLPDLAQYVSKNGDAKMFALIEQITERLNGLFRDSDICCQFKSDVLLVFMPKAKMEHIEVLRGKIEALCSLIEDDDFTLNVFAWGIPDPTMKEDVGYWLESKVSEIYAVG</sequence>
<accession>A0A1C3IQA8</accession>
<evidence type="ECO:0000313" key="2">
    <source>
        <dbReference type="EMBL" id="SBS63595.1"/>
    </source>
</evidence>
<feature type="domain" description="Thaumarchaeal output" evidence="1">
    <location>
        <begin position="106"/>
        <end position="287"/>
    </location>
</feature>
<dbReference type="RefSeq" id="WP_065678935.1">
    <property type="nucleotide sequence ID" value="NZ_AP025461.1"/>
</dbReference>
<dbReference type="GeneID" id="94234549"/>
<proteinExistence type="predicted"/>